<dbReference type="AlphaFoldDB" id="A0A0F9RN19"/>
<evidence type="ECO:0000313" key="1">
    <source>
        <dbReference type="EMBL" id="KKN57940.1"/>
    </source>
</evidence>
<dbReference type="PANTHER" id="PTHR16537">
    <property type="entry name" value="SJOEGREN SYNDROME/SCLERODERMA AUTOANTIGEN 1"/>
    <property type="match status" value="1"/>
</dbReference>
<dbReference type="EMBL" id="LAZR01000782">
    <property type="protein sequence ID" value="KKN57940.1"/>
    <property type="molecule type" value="Genomic_DNA"/>
</dbReference>
<protein>
    <recommendedName>
        <fullName evidence="2">Sjogrens syndrome scleroderma autoantigen 1</fullName>
    </recommendedName>
</protein>
<organism evidence="1">
    <name type="scientific">marine sediment metagenome</name>
    <dbReference type="NCBI Taxonomy" id="412755"/>
    <lineage>
        <taxon>unclassified sequences</taxon>
        <taxon>metagenomes</taxon>
        <taxon>ecological metagenomes</taxon>
    </lineage>
</organism>
<accession>A0A0F9RN19</accession>
<dbReference type="PANTHER" id="PTHR16537:SF1">
    <property type="entry name" value="PROTEIN ZNRD2"/>
    <property type="match status" value="1"/>
</dbReference>
<dbReference type="InterPro" id="IPR009563">
    <property type="entry name" value="SSSCA1"/>
</dbReference>
<reference evidence="1" key="1">
    <citation type="journal article" date="2015" name="Nature">
        <title>Complex archaea that bridge the gap between prokaryotes and eukaryotes.</title>
        <authorList>
            <person name="Spang A."/>
            <person name="Saw J.H."/>
            <person name="Jorgensen S.L."/>
            <person name="Zaremba-Niedzwiedzka K."/>
            <person name="Martijn J."/>
            <person name="Lind A.E."/>
            <person name="van Eijk R."/>
            <person name="Schleper C."/>
            <person name="Guy L."/>
            <person name="Ettema T.J."/>
        </authorList>
    </citation>
    <scope>NUCLEOTIDE SEQUENCE</scope>
</reference>
<gene>
    <name evidence="1" type="ORF">LCGC14_0557230</name>
</gene>
<evidence type="ECO:0008006" key="2">
    <source>
        <dbReference type="Google" id="ProtNLM"/>
    </source>
</evidence>
<proteinExistence type="predicted"/>
<comment type="caution">
    <text evidence="1">The sequence shown here is derived from an EMBL/GenBank/DDBJ whole genome shotgun (WGS) entry which is preliminary data.</text>
</comment>
<dbReference type="InterPro" id="IPR051888">
    <property type="entry name" value="UPF0148_domain"/>
</dbReference>
<name>A0A0F9RN19_9ZZZZ</name>
<dbReference type="Pfam" id="PF06677">
    <property type="entry name" value="Auto_anti-p27"/>
    <property type="match status" value="1"/>
</dbReference>
<sequence>MADLLRSGFTMLNIACPECSNPIFRSKDNEKFCPSCNRKVLFVDEKPYNSKNKANENMSRLSQINEGNIVNNSIDSIEEILNGKIKWIAEKLQNETQLDLIVKCIQILSNLYDLMKKFSSKPRQE</sequence>